<keyword evidence="2" id="KW-1185">Reference proteome</keyword>
<dbReference type="EMBL" id="LXQA011420004">
    <property type="protein sequence ID" value="MCI96639.1"/>
    <property type="molecule type" value="Genomic_DNA"/>
</dbReference>
<evidence type="ECO:0000313" key="1">
    <source>
        <dbReference type="EMBL" id="MCI96639.1"/>
    </source>
</evidence>
<dbReference type="AlphaFoldDB" id="A0A392WA32"/>
<dbReference type="Proteomes" id="UP000265520">
    <property type="component" value="Unassembled WGS sequence"/>
</dbReference>
<accession>A0A392WA32</accession>
<sequence length="44" mass="4883">MKLGDLKLTENNDGGFEALKLDDGRESGASGGLAYWKRLREEIE</sequence>
<name>A0A392WA32_9FABA</name>
<proteinExistence type="predicted"/>
<comment type="caution">
    <text evidence="1">The sequence shown here is derived from an EMBL/GenBank/DDBJ whole genome shotgun (WGS) entry which is preliminary data.</text>
</comment>
<reference evidence="1 2" key="1">
    <citation type="journal article" date="2018" name="Front. Plant Sci.">
        <title>Red Clover (Trifolium pratense) and Zigzag Clover (T. medium) - A Picture of Genomic Similarities and Differences.</title>
        <authorList>
            <person name="Dluhosova J."/>
            <person name="Istvanek J."/>
            <person name="Nedelnik J."/>
            <person name="Repkova J."/>
        </authorList>
    </citation>
    <scope>NUCLEOTIDE SEQUENCE [LARGE SCALE GENOMIC DNA]</scope>
    <source>
        <strain evidence="2">cv. 10/8</strain>
        <tissue evidence="1">Leaf</tissue>
    </source>
</reference>
<feature type="non-terminal residue" evidence="1">
    <location>
        <position position="44"/>
    </location>
</feature>
<protein>
    <submittedName>
        <fullName evidence="1">Uncharacterized protein</fullName>
    </submittedName>
</protein>
<organism evidence="1 2">
    <name type="scientific">Trifolium medium</name>
    <dbReference type="NCBI Taxonomy" id="97028"/>
    <lineage>
        <taxon>Eukaryota</taxon>
        <taxon>Viridiplantae</taxon>
        <taxon>Streptophyta</taxon>
        <taxon>Embryophyta</taxon>
        <taxon>Tracheophyta</taxon>
        <taxon>Spermatophyta</taxon>
        <taxon>Magnoliopsida</taxon>
        <taxon>eudicotyledons</taxon>
        <taxon>Gunneridae</taxon>
        <taxon>Pentapetalae</taxon>
        <taxon>rosids</taxon>
        <taxon>fabids</taxon>
        <taxon>Fabales</taxon>
        <taxon>Fabaceae</taxon>
        <taxon>Papilionoideae</taxon>
        <taxon>50 kb inversion clade</taxon>
        <taxon>NPAAA clade</taxon>
        <taxon>Hologalegina</taxon>
        <taxon>IRL clade</taxon>
        <taxon>Trifolieae</taxon>
        <taxon>Trifolium</taxon>
    </lineage>
</organism>
<evidence type="ECO:0000313" key="2">
    <source>
        <dbReference type="Proteomes" id="UP000265520"/>
    </source>
</evidence>